<feature type="coiled-coil region" evidence="1">
    <location>
        <begin position="225"/>
        <end position="252"/>
    </location>
</feature>
<sequence length="907" mass="104529">MITTTQDVNKLFNEVLQEISQNIRNMMEELWLNWSHLGVDDSTKVVNITKLVQIEKELHRDVIFETRQKVKIMQAQVDKLKEETEELSKCLSVDITILDFKEDMMLIEYKRGIEEQIAGYREQVEQRKMKMDRLFEWQRDLTEKLGVTIQELKEVPLPSEEELDRLKEHLVILQAERDKRAEIFLNTQMEIKEIMDKLQMKPSNKFEQVVLSSLSVDFKVTDLNMDRLGKLRQDLQEKYEQTNNRVLELRERLTKLWDCLEEDQIYRESFLQSHPGCHAAAEAAIRDELKRCDQIKRQKIQVYIKSNDSSKIPSAAIIRLPSSTSPPTKDHVVINLWDCLEEDQIYRESFLQSHPGCHAAAEPAIRDELKRCDQIKRQKIQPSSDTSPATKDHVSTKLWDCLEEDQIYRESFLQSHPGCHAAAEAAIRDELKRCDQIRRLKIQVFIANVRTKIKLMWDSCMYGAAEREQFVHYYQDVFSEDTLTLHELYLDKITKFYEDHKEIFELVAMRKNLWSKMCELEGRATEPGRYHNRGGQLLKEEKERKAIASNLPKIEAQLRELVSQFEARTGHTFTVDGRPLLQLIQEEWDTRKTERANKLSARKQALTPKDAALFRSLATSPLGKRNRTAAGLAATQEKNRPPSKRQLITGSATKAVTTFTNNLSALKRSAISTVKRRVSGRLAARAMENSAVVKRKLDYGGDNNKRTPKATVNGSILKHKRTSHGKRRSGGRKSLSARSNTSGSQDDTRRKDPLMETTMLTTYTDFKDGINEKQISRSSMATAKPFEIPTINVCQTIDERNTPLKKTPKTPVPLTPKIGKENIQHNHLPMTPKNNLMYTPTRLTRSALKLNNDGFATPRAPLSATKVNMQRQNTMSNIQVKTNTPNNLSRSKTHTHLVRVKNLPPLI</sequence>
<dbReference type="Pfam" id="PF03999">
    <property type="entry name" value="MAP65_ASE1"/>
    <property type="match status" value="2"/>
</dbReference>
<dbReference type="PANTHER" id="PTHR19321:SF41">
    <property type="entry name" value="FASCETTO-RELATED"/>
    <property type="match status" value="1"/>
</dbReference>
<accession>A0A8S4G5R1</accession>
<dbReference type="GO" id="GO:0008017">
    <property type="term" value="F:microtubule binding"/>
    <property type="evidence" value="ECO:0007669"/>
    <property type="project" value="InterPro"/>
</dbReference>
<gene>
    <name evidence="3" type="ORF">PLXY2_LOCUS14122</name>
</gene>
<evidence type="ECO:0000256" key="1">
    <source>
        <dbReference type="SAM" id="Coils"/>
    </source>
</evidence>
<keyword evidence="1" id="KW-0175">Coiled coil</keyword>
<comment type="caution">
    <text evidence="3">The sequence shown here is derived from an EMBL/GenBank/DDBJ whole genome shotgun (WGS) entry which is preliminary data.</text>
</comment>
<evidence type="ECO:0000313" key="4">
    <source>
        <dbReference type="Proteomes" id="UP000653454"/>
    </source>
</evidence>
<evidence type="ECO:0000256" key="2">
    <source>
        <dbReference type="SAM" id="MobiDB-lite"/>
    </source>
</evidence>
<dbReference type="GO" id="GO:0051256">
    <property type="term" value="P:mitotic spindle midzone assembly"/>
    <property type="evidence" value="ECO:0007669"/>
    <property type="project" value="TreeGrafter"/>
</dbReference>
<dbReference type="AlphaFoldDB" id="A0A8S4G5R1"/>
<dbReference type="Proteomes" id="UP000653454">
    <property type="component" value="Unassembled WGS sequence"/>
</dbReference>
<reference evidence="3" key="1">
    <citation type="submission" date="2020-11" db="EMBL/GenBank/DDBJ databases">
        <authorList>
            <person name="Whiteford S."/>
        </authorList>
    </citation>
    <scope>NUCLEOTIDE SEQUENCE</scope>
</reference>
<protein>
    <submittedName>
        <fullName evidence="3">(diamondback moth) hypothetical protein</fullName>
    </submittedName>
</protein>
<feature type="compositionally biased region" description="Basic residues" evidence="2">
    <location>
        <begin position="717"/>
        <end position="731"/>
    </location>
</feature>
<dbReference type="PANTHER" id="PTHR19321">
    <property type="entry name" value="PROTEIN REGULATOR OF CYTOKINESIS 1 PRC1-RELATED"/>
    <property type="match status" value="1"/>
</dbReference>
<dbReference type="EMBL" id="CAJHNJ030000117">
    <property type="protein sequence ID" value="CAG9135866.1"/>
    <property type="molecule type" value="Genomic_DNA"/>
</dbReference>
<organism evidence="3 4">
    <name type="scientific">Plutella xylostella</name>
    <name type="common">Diamondback moth</name>
    <name type="synonym">Plutella maculipennis</name>
    <dbReference type="NCBI Taxonomy" id="51655"/>
    <lineage>
        <taxon>Eukaryota</taxon>
        <taxon>Metazoa</taxon>
        <taxon>Ecdysozoa</taxon>
        <taxon>Arthropoda</taxon>
        <taxon>Hexapoda</taxon>
        <taxon>Insecta</taxon>
        <taxon>Pterygota</taxon>
        <taxon>Neoptera</taxon>
        <taxon>Endopterygota</taxon>
        <taxon>Lepidoptera</taxon>
        <taxon>Glossata</taxon>
        <taxon>Ditrysia</taxon>
        <taxon>Yponomeutoidea</taxon>
        <taxon>Plutellidae</taxon>
        <taxon>Plutella</taxon>
    </lineage>
</organism>
<dbReference type="InterPro" id="IPR007145">
    <property type="entry name" value="MAP65_Ase1_PRC1"/>
</dbReference>
<feature type="region of interest" description="Disordered" evidence="2">
    <location>
        <begin position="697"/>
        <end position="758"/>
    </location>
</feature>
<proteinExistence type="predicted"/>
<feature type="coiled-coil region" evidence="1">
    <location>
        <begin position="63"/>
        <end position="90"/>
    </location>
</feature>
<name>A0A8S4G5R1_PLUXY</name>
<dbReference type="GO" id="GO:0005737">
    <property type="term" value="C:cytoplasm"/>
    <property type="evidence" value="ECO:0007669"/>
    <property type="project" value="TreeGrafter"/>
</dbReference>
<evidence type="ECO:0000313" key="3">
    <source>
        <dbReference type="EMBL" id="CAG9135866.1"/>
    </source>
</evidence>
<feature type="compositionally biased region" description="Polar residues" evidence="2">
    <location>
        <begin position="736"/>
        <end position="745"/>
    </location>
</feature>
<dbReference type="Gene3D" id="1.20.58.1520">
    <property type="match status" value="1"/>
</dbReference>
<keyword evidence="4" id="KW-1185">Reference proteome</keyword>
<dbReference type="GO" id="GO:1990023">
    <property type="term" value="C:mitotic spindle midzone"/>
    <property type="evidence" value="ECO:0007669"/>
    <property type="project" value="TreeGrafter"/>
</dbReference>